<reference evidence="2 3" key="1">
    <citation type="submission" date="2015-12" db="EMBL/GenBank/DDBJ databases">
        <authorList>
            <person name="Shamseldin A."/>
            <person name="Moawad H."/>
            <person name="Abd El-Rahim W.M."/>
            <person name="Sadowsky M.J."/>
        </authorList>
    </citation>
    <scope>NUCLEOTIDE SEQUENCE [LARGE SCALE GENOMIC DNA]</scope>
    <source>
        <strain evidence="2 3">WF1</strain>
    </source>
</reference>
<sequence>MIGISIKKFEILLYTASGDYGFKCEFGTGLNVIRGNNSSGKSTLINALIYSLGMEELVGGKGVKVLPYALKEYVEGTEKDKIKISSSYVMVEIENKLGEVITLKRAIVSENKDSKLVEIIQGAYLSKDDSSYKVIPTYLHDKGSAQGNNSGFFSYIEKFMALELPTVAGSNGGEIKLYLQTIFSALLIEQKRGWTDYIANTPYYAIRDVRTKIVEFILDLDIFENERQRAKILSEISQIQKNG</sequence>
<dbReference type="Proteomes" id="UP000191980">
    <property type="component" value="Unassembled WGS sequence"/>
</dbReference>
<dbReference type="RefSeq" id="WP_080524383.1">
    <property type="nucleotide sequence ID" value="NZ_LPUF01000004.1"/>
</dbReference>
<proteinExistence type="predicted"/>
<name>A0A1V8M1K7_9GAMM</name>
<dbReference type="AlphaFoldDB" id="A0A1V8M1K7"/>
<keyword evidence="3" id="KW-1185">Reference proteome</keyword>
<dbReference type="GO" id="GO:0016887">
    <property type="term" value="F:ATP hydrolysis activity"/>
    <property type="evidence" value="ECO:0007669"/>
    <property type="project" value="InterPro"/>
</dbReference>
<dbReference type="Pfam" id="PF13476">
    <property type="entry name" value="AAA_23"/>
    <property type="match status" value="1"/>
</dbReference>
<protein>
    <recommendedName>
        <fullName evidence="1">Rad50/SbcC-type AAA domain-containing protein</fullName>
    </recommendedName>
</protein>
<dbReference type="EMBL" id="LPUF01000004">
    <property type="protein sequence ID" value="OQK15444.1"/>
    <property type="molecule type" value="Genomic_DNA"/>
</dbReference>
<gene>
    <name evidence="2" type="ORF">AU255_18420</name>
</gene>
<comment type="caution">
    <text evidence="2">The sequence shown here is derived from an EMBL/GenBank/DDBJ whole genome shotgun (WGS) entry which is preliminary data.</text>
</comment>
<dbReference type="Gene3D" id="3.40.50.300">
    <property type="entry name" value="P-loop containing nucleotide triphosphate hydrolases"/>
    <property type="match status" value="1"/>
</dbReference>
<feature type="domain" description="Rad50/SbcC-type AAA" evidence="1">
    <location>
        <begin position="21"/>
        <end position="241"/>
    </location>
</feature>
<evidence type="ECO:0000313" key="2">
    <source>
        <dbReference type="EMBL" id="OQK15444.1"/>
    </source>
</evidence>
<organism evidence="2 3">
    <name type="scientific">Methyloprofundus sedimenti</name>
    <dbReference type="NCBI Taxonomy" id="1420851"/>
    <lineage>
        <taxon>Bacteria</taxon>
        <taxon>Pseudomonadati</taxon>
        <taxon>Pseudomonadota</taxon>
        <taxon>Gammaproteobacteria</taxon>
        <taxon>Methylococcales</taxon>
        <taxon>Methylococcaceae</taxon>
        <taxon>Methyloprofundus</taxon>
    </lineage>
</organism>
<accession>A0A1V8M1K7</accession>
<dbReference type="InterPro" id="IPR027417">
    <property type="entry name" value="P-loop_NTPase"/>
</dbReference>
<evidence type="ECO:0000313" key="3">
    <source>
        <dbReference type="Proteomes" id="UP000191980"/>
    </source>
</evidence>
<dbReference type="InterPro" id="IPR038729">
    <property type="entry name" value="Rad50/SbcC_AAA"/>
</dbReference>
<evidence type="ECO:0000259" key="1">
    <source>
        <dbReference type="Pfam" id="PF13476"/>
    </source>
</evidence>
<dbReference type="OrthoDB" id="8107482at2"/>
<dbReference type="SUPFAM" id="SSF52540">
    <property type="entry name" value="P-loop containing nucleoside triphosphate hydrolases"/>
    <property type="match status" value="1"/>
</dbReference>
<dbReference type="STRING" id="1420851.AU255_18420"/>
<dbReference type="GO" id="GO:0006302">
    <property type="term" value="P:double-strand break repair"/>
    <property type="evidence" value="ECO:0007669"/>
    <property type="project" value="InterPro"/>
</dbReference>